<proteinExistence type="predicted"/>
<organism evidence="1 2">
    <name type="scientific">Plakobranchus ocellatus</name>
    <dbReference type="NCBI Taxonomy" id="259542"/>
    <lineage>
        <taxon>Eukaryota</taxon>
        <taxon>Metazoa</taxon>
        <taxon>Spiralia</taxon>
        <taxon>Lophotrochozoa</taxon>
        <taxon>Mollusca</taxon>
        <taxon>Gastropoda</taxon>
        <taxon>Heterobranchia</taxon>
        <taxon>Euthyneura</taxon>
        <taxon>Panpulmonata</taxon>
        <taxon>Sacoglossa</taxon>
        <taxon>Placobranchoidea</taxon>
        <taxon>Plakobranchidae</taxon>
        <taxon>Plakobranchus</taxon>
    </lineage>
</organism>
<gene>
    <name evidence="1" type="ORF">PoB_007437900</name>
</gene>
<evidence type="ECO:0000313" key="1">
    <source>
        <dbReference type="EMBL" id="GFO47874.1"/>
    </source>
</evidence>
<dbReference type="Proteomes" id="UP000735302">
    <property type="component" value="Unassembled WGS sequence"/>
</dbReference>
<name>A0AAV4DUG5_9GAST</name>
<evidence type="ECO:0000313" key="2">
    <source>
        <dbReference type="Proteomes" id="UP000735302"/>
    </source>
</evidence>
<protein>
    <submittedName>
        <fullName evidence="1">Uncharacterized protein</fullName>
    </submittedName>
</protein>
<dbReference type="AlphaFoldDB" id="A0AAV4DUG5"/>
<comment type="caution">
    <text evidence="1">The sequence shown here is derived from an EMBL/GenBank/DDBJ whole genome shotgun (WGS) entry which is preliminary data.</text>
</comment>
<sequence length="76" mass="8284">MWDVGGTKAPSLWRVCEKLDFTLERIYPELNIFTAYNSEGIGGTVDSEFALRAAGISLSQVQTPPLALQPDEGLKA</sequence>
<accession>A0AAV4DUG5</accession>
<dbReference type="EMBL" id="BLXT01008354">
    <property type="protein sequence ID" value="GFO47874.1"/>
    <property type="molecule type" value="Genomic_DNA"/>
</dbReference>
<reference evidence="1 2" key="1">
    <citation type="journal article" date="2021" name="Elife">
        <title>Chloroplast acquisition without the gene transfer in kleptoplastic sea slugs, Plakobranchus ocellatus.</title>
        <authorList>
            <person name="Maeda T."/>
            <person name="Takahashi S."/>
            <person name="Yoshida T."/>
            <person name="Shimamura S."/>
            <person name="Takaki Y."/>
            <person name="Nagai Y."/>
            <person name="Toyoda A."/>
            <person name="Suzuki Y."/>
            <person name="Arimoto A."/>
            <person name="Ishii H."/>
            <person name="Satoh N."/>
            <person name="Nishiyama T."/>
            <person name="Hasebe M."/>
            <person name="Maruyama T."/>
            <person name="Minagawa J."/>
            <person name="Obokata J."/>
            <person name="Shigenobu S."/>
        </authorList>
    </citation>
    <scope>NUCLEOTIDE SEQUENCE [LARGE SCALE GENOMIC DNA]</scope>
</reference>
<keyword evidence="2" id="KW-1185">Reference proteome</keyword>